<gene>
    <name evidence="9" type="primary">recJ</name>
    <name evidence="9" type="ORF">ACFQPS_03190</name>
</gene>
<evidence type="ECO:0000256" key="2">
    <source>
        <dbReference type="ARBA" id="ARBA00019841"/>
    </source>
</evidence>
<evidence type="ECO:0000256" key="5">
    <source>
        <dbReference type="ARBA" id="ARBA00022839"/>
    </source>
</evidence>
<dbReference type="Pfam" id="PF02272">
    <property type="entry name" value="DHHA1"/>
    <property type="match status" value="1"/>
</dbReference>
<organism evidence="9 10">
    <name type="scientific">Rhodocista pekingensis</name>
    <dbReference type="NCBI Taxonomy" id="201185"/>
    <lineage>
        <taxon>Bacteria</taxon>
        <taxon>Pseudomonadati</taxon>
        <taxon>Pseudomonadota</taxon>
        <taxon>Alphaproteobacteria</taxon>
        <taxon>Rhodospirillales</taxon>
        <taxon>Azospirillaceae</taxon>
        <taxon>Rhodocista</taxon>
    </lineage>
</organism>
<evidence type="ECO:0000256" key="3">
    <source>
        <dbReference type="ARBA" id="ARBA00022722"/>
    </source>
</evidence>
<keyword evidence="5 9" id="KW-0269">Exonuclease</keyword>
<dbReference type="GO" id="GO:0004527">
    <property type="term" value="F:exonuclease activity"/>
    <property type="evidence" value="ECO:0007669"/>
    <property type="project" value="UniProtKB-KW"/>
</dbReference>
<feature type="domain" description="DDH" evidence="6">
    <location>
        <begin position="98"/>
        <end position="256"/>
    </location>
</feature>
<evidence type="ECO:0000256" key="4">
    <source>
        <dbReference type="ARBA" id="ARBA00022801"/>
    </source>
</evidence>
<dbReference type="RefSeq" id="WP_377356374.1">
    <property type="nucleotide sequence ID" value="NZ_JBHTCM010000004.1"/>
</dbReference>
<reference evidence="10" key="1">
    <citation type="journal article" date="2019" name="Int. J. Syst. Evol. Microbiol.">
        <title>The Global Catalogue of Microorganisms (GCM) 10K type strain sequencing project: providing services to taxonomists for standard genome sequencing and annotation.</title>
        <authorList>
            <consortium name="The Broad Institute Genomics Platform"/>
            <consortium name="The Broad Institute Genome Sequencing Center for Infectious Disease"/>
            <person name="Wu L."/>
            <person name="Ma J."/>
        </authorList>
    </citation>
    <scope>NUCLEOTIDE SEQUENCE [LARGE SCALE GENOMIC DNA]</scope>
    <source>
        <strain evidence="10">CGMCC 1.16275</strain>
    </source>
</reference>
<dbReference type="InterPro" id="IPR038763">
    <property type="entry name" value="DHH_sf"/>
</dbReference>
<dbReference type="NCBIfam" id="TIGR00644">
    <property type="entry name" value="recJ"/>
    <property type="match status" value="1"/>
</dbReference>
<dbReference type="Proteomes" id="UP001596456">
    <property type="component" value="Unassembled WGS sequence"/>
</dbReference>
<keyword evidence="4" id="KW-0378">Hydrolase</keyword>
<protein>
    <recommendedName>
        <fullName evidence="2">Single-stranded-DNA-specific exonuclease RecJ</fullName>
    </recommendedName>
</protein>
<feature type="domain" description="RecJ OB" evidence="8">
    <location>
        <begin position="485"/>
        <end position="593"/>
    </location>
</feature>
<comment type="similarity">
    <text evidence="1">Belongs to the RecJ family.</text>
</comment>
<keyword evidence="10" id="KW-1185">Reference proteome</keyword>
<proteinExistence type="inferred from homology"/>
<dbReference type="PANTHER" id="PTHR30255:SF2">
    <property type="entry name" value="SINGLE-STRANDED-DNA-SPECIFIC EXONUCLEASE RECJ"/>
    <property type="match status" value="1"/>
</dbReference>
<accession>A0ABW2KQ73</accession>
<name>A0ABW2KQ73_9PROT</name>
<dbReference type="PANTHER" id="PTHR30255">
    <property type="entry name" value="SINGLE-STRANDED-DNA-SPECIFIC EXONUCLEASE RECJ"/>
    <property type="match status" value="1"/>
</dbReference>
<dbReference type="InterPro" id="IPR041122">
    <property type="entry name" value="RecJ_OB"/>
</dbReference>
<dbReference type="SUPFAM" id="SSF64182">
    <property type="entry name" value="DHH phosphoesterases"/>
    <property type="match status" value="1"/>
</dbReference>
<evidence type="ECO:0000259" key="7">
    <source>
        <dbReference type="Pfam" id="PF02272"/>
    </source>
</evidence>
<sequence length="601" mass="62856">MPTASVPESAFLGVHSSVTGRRWRARPVDERLALTFAQSRGLPEIVGRLLAARGVTLDAVDDFLAPSLRTQLPDPSVLRDMDAAAGRIAHAIRTGEGIAVFGDYDVDGATSSALLARFLRALGVEPRIHIPDRIAEGYGPNLPALLRLRDQGVRLVVTVDCGTTAFDVLDGAADAGLDVVVVDHHKAEPRLPRTVALVNPNRLDEPPGGPLGTLAAVGVTFLLVVAVNRALRRDGFYTGRAEPALLDWLDLVALGTVCDVVPLTGLNRVFVAQGLKVAGRRSNPGIRALADVAGVNDRFDTYHAGFIVGPRVNAGGRVGRSDLGSRILSTDDPAEALELARQLHDLNAERRELEAVVLEEALALVEGATDDSPELVLAAGEGWHPGVIGIVASRLKERFNRPACVVALEGGIGKASGRSVRGVDLGAAVIAARQAGLLLAGGGHAMAAGFTVEAARLDELRSFLRARIGAQLAEAGPLVPTLSLDGAIAVRGAGTDLLQHLERLAPYGTGNPEPRFAVTDARIVRADVVGANHVRCILTGPDGAKLKGIAFRALDGELGEALLRSGGMPLHLAGTLRADRWNGQEGVQLFIDDAAPAGGSA</sequence>
<dbReference type="InterPro" id="IPR003156">
    <property type="entry name" value="DHHA1_dom"/>
</dbReference>
<dbReference type="Pfam" id="PF17768">
    <property type="entry name" value="RecJ_OB"/>
    <property type="match status" value="1"/>
</dbReference>
<dbReference type="InterPro" id="IPR001667">
    <property type="entry name" value="DDH_dom"/>
</dbReference>
<dbReference type="InterPro" id="IPR051673">
    <property type="entry name" value="SSDNA_exonuclease_RecJ"/>
</dbReference>
<evidence type="ECO:0000313" key="10">
    <source>
        <dbReference type="Proteomes" id="UP001596456"/>
    </source>
</evidence>
<comment type="caution">
    <text evidence="9">The sequence shown here is derived from an EMBL/GenBank/DDBJ whole genome shotgun (WGS) entry which is preliminary data.</text>
</comment>
<dbReference type="Gene3D" id="3.10.310.30">
    <property type="match status" value="1"/>
</dbReference>
<keyword evidence="3" id="KW-0540">Nuclease</keyword>
<feature type="domain" description="DHHA1" evidence="7">
    <location>
        <begin position="377"/>
        <end position="468"/>
    </location>
</feature>
<dbReference type="InterPro" id="IPR004610">
    <property type="entry name" value="RecJ"/>
</dbReference>
<evidence type="ECO:0000259" key="8">
    <source>
        <dbReference type="Pfam" id="PF17768"/>
    </source>
</evidence>
<evidence type="ECO:0000256" key="1">
    <source>
        <dbReference type="ARBA" id="ARBA00005915"/>
    </source>
</evidence>
<evidence type="ECO:0000313" key="9">
    <source>
        <dbReference type="EMBL" id="MFC7332152.1"/>
    </source>
</evidence>
<dbReference type="EMBL" id="JBHTCM010000004">
    <property type="protein sequence ID" value="MFC7332152.1"/>
    <property type="molecule type" value="Genomic_DNA"/>
</dbReference>
<dbReference type="Pfam" id="PF01368">
    <property type="entry name" value="DHH"/>
    <property type="match status" value="1"/>
</dbReference>
<dbReference type="Gene3D" id="3.90.1640.30">
    <property type="match status" value="1"/>
</dbReference>
<evidence type="ECO:0000259" key="6">
    <source>
        <dbReference type="Pfam" id="PF01368"/>
    </source>
</evidence>